<keyword evidence="2" id="KW-1185">Reference proteome</keyword>
<reference evidence="1 2" key="1">
    <citation type="submission" date="2022-11" db="EMBL/GenBank/DDBJ databases">
        <title>Nonomuraea corallina sp. nov., a new species of the genus Nonomuraea isolated from sea side sediment in Thai sea.</title>
        <authorList>
            <person name="Ngamcharungchit C."/>
            <person name="Matsumoto A."/>
            <person name="Suriyachadkun C."/>
            <person name="Panbangred W."/>
            <person name="Inahashi Y."/>
            <person name="Intra B."/>
        </authorList>
    </citation>
    <scope>NUCLEOTIDE SEQUENCE [LARGE SCALE GENOMIC DNA]</scope>
    <source>
        <strain evidence="1 2">DSM 43553</strain>
    </source>
</reference>
<dbReference type="RefSeq" id="WP_271274947.1">
    <property type="nucleotide sequence ID" value="NZ_BAABFD010000001.1"/>
</dbReference>
<organism evidence="1 2">
    <name type="scientific">Nonomuraea ferruginea</name>
    <dbReference type="NCBI Taxonomy" id="46174"/>
    <lineage>
        <taxon>Bacteria</taxon>
        <taxon>Bacillati</taxon>
        <taxon>Actinomycetota</taxon>
        <taxon>Actinomycetes</taxon>
        <taxon>Streptosporangiales</taxon>
        <taxon>Streptosporangiaceae</taxon>
        <taxon>Nonomuraea</taxon>
    </lineage>
</organism>
<accession>A0ABT4SQA7</accession>
<dbReference type="Proteomes" id="UP001212498">
    <property type="component" value="Unassembled WGS sequence"/>
</dbReference>
<name>A0ABT4SQA7_9ACTN</name>
<sequence length="158" mass="16967">MRIAISGHRDLSIETAALVRSAIREILRPFGGDMVGVSCLAPGSDQIFADVVLELGGRLEAVVPARQYGPGLPEVVRCGYDLRLGLASRVLRAPFDRPSPEAYASANALLLRDADVLVAVWDGRPARGTGGTADVVRDARRLSIEVRIVWPEGALREP</sequence>
<dbReference type="Gene3D" id="3.40.50.450">
    <property type="match status" value="1"/>
</dbReference>
<gene>
    <name evidence="1" type="ORF">OUY24_02255</name>
</gene>
<evidence type="ECO:0000313" key="2">
    <source>
        <dbReference type="Proteomes" id="UP001212498"/>
    </source>
</evidence>
<comment type="caution">
    <text evidence="1">The sequence shown here is derived from an EMBL/GenBank/DDBJ whole genome shotgun (WGS) entry which is preliminary data.</text>
</comment>
<dbReference type="EMBL" id="JAPNUD010000003">
    <property type="protein sequence ID" value="MDA0639436.1"/>
    <property type="molecule type" value="Genomic_DNA"/>
</dbReference>
<dbReference type="SUPFAM" id="SSF102405">
    <property type="entry name" value="MCP/YpsA-like"/>
    <property type="match status" value="1"/>
</dbReference>
<proteinExistence type="predicted"/>
<protein>
    <submittedName>
        <fullName evidence="1">Uncharacterized protein</fullName>
    </submittedName>
</protein>
<evidence type="ECO:0000313" key="1">
    <source>
        <dbReference type="EMBL" id="MDA0639436.1"/>
    </source>
</evidence>